<dbReference type="EMBL" id="JMHU01000008">
    <property type="protein sequence ID" value="KDA45921.1"/>
    <property type="molecule type" value="Genomic_DNA"/>
</dbReference>
<keyword evidence="5 7" id="KW-0234">DNA repair</keyword>
<dbReference type="InterPro" id="IPR042242">
    <property type="entry name" value="RecO_C"/>
</dbReference>
<comment type="similarity">
    <text evidence="1 7">Belongs to the RecO family.</text>
</comment>
<dbReference type="PANTHER" id="PTHR33991:SF1">
    <property type="entry name" value="DNA REPAIR PROTEIN RECO"/>
    <property type="match status" value="1"/>
</dbReference>
<evidence type="ECO:0000256" key="3">
    <source>
        <dbReference type="ARBA" id="ARBA00022763"/>
    </source>
</evidence>
<dbReference type="Pfam" id="PF11967">
    <property type="entry name" value="RecO_N"/>
    <property type="match status" value="1"/>
</dbReference>
<accession>A0ABR4RQD8</accession>
<keyword evidence="10" id="KW-1185">Reference proteome</keyword>
<evidence type="ECO:0000256" key="6">
    <source>
        <dbReference type="ARBA" id="ARBA00033409"/>
    </source>
</evidence>
<proteinExistence type="inferred from homology"/>
<protein>
    <recommendedName>
        <fullName evidence="2 7">DNA repair protein RecO</fullName>
    </recommendedName>
    <alternativeName>
        <fullName evidence="6 7">Recombination protein O</fullName>
    </alternativeName>
</protein>
<organism evidence="9 10">
    <name type="scientific">Ligilactobacillus animalis</name>
    <dbReference type="NCBI Taxonomy" id="1605"/>
    <lineage>
        <taxon>Bacteria</taxon>
        <taxon>Bacillati</taxon>
        <taxon>Bacillota</taxon>
        <taxon>Bacilli</taxon>
        <taxon>Lactobacillales</taxon>
        <taxon>Lactobacillaceae</taxon>
        <taxon>Ligilactobacillus</taxon>
    </lineage>
</organism>
<dbReference type="Pfam" id="PF02565">
    <property type="entry name" value="RecO_C"/>
    <property type="match status" value="1"/>
</dbReference>
<evidence type="ECO:0000256" key="5">
    <source>
        <dbReference type="ARBA" id="ARBA00023204"/>
    </source>
</evidence>
<dbReference type="Gene3D" id="6.20.220.20">
    <property type="entry name" value="Recombination protein O, zinc-binding domain"/>
    <property type="match status" value="1"/>
</dbReference>
<dbReference type="NCBIfam" id="TIGR00613">
    <property type="entry name" value="reco"/>
    <property type="match status" value="1"/>
</dbReference>
<dbReference type="SUPFAM" id="SSF57863">
    <property type="entry name" value="ArfGap/RecO-like zinc finger"/>
    <property type="match status" value="1"/>
</dbReference>
<feature type="domain" description="DNA replication/recombination mediator RecO N-terminal" evidence="8">
    <location>
        <begin position="23"/>
        <end position="94"/>
    </location>
</feature>
<dbReference type="InterPro" id="IPR003717">
    <property type="entry name" value="RecO"/>
</dbReference>
<dbReference type="Proteomes" id="UP000027129">
    <property type="component" value="Unassembled WGS sequence"/>
</dbReference>
<evidence type="ECO:0000313" key="10">
    <source>
        <dbReference type="Proteomes" id="UP000027129"/>
    </source>
</evidence>
<dbReference type="HAMAP" id="MF_00201">
    <property type="entry name" value="RecO"/>
    <property type="match status" value="1"/>
</dbReference>
<dbReference type="Gene3D" id="2.40.50.140">
    <property type="entry name" value="Nucleic acid-binding proteins"/>
    <property type="match status" value="1"/>
</dbReference>
<dbReference type="SUPFAM" id="SSF50249">
    <property type="entry name" value="Nucleic acid-binding proteins"/>
    <property type="match status" value="1"/>
</dbReference>
<evidence type="ECO:0000313" key="9">
    <source>
        <dbReference type="EMBL" id="KDA45921.1"/>
    </source>
</evidence>
<comment type="caution">
    <text evidence="9">The sequence shown here is derived from an EMBL/GenBank/DDBJ whole genome shotgun (WGS) entry which is preliminary data.</text>
</comment>
<evidence type="ECO:0000256" key="4">
    <source>
        <dbReference type="ARBA" id="ARBA00023172"/>
    </source>
</evidence>
<evidence type="ECO:0000259" key="8">
    <source>
        <dbReference type="Pfam" id="PF11967"/>
    </source>
</evidence>
<dbReference type="InterPro" id="IPR022572">
    <property type="entry name" value="DNA_rep/recomb_RecO_N"/>
</dbReference>
<evidence type="ECO:0000256" key="2">
    <source>
        <dbReference type="ARBA" id="ARBA00021310"/>
    </source>
</evidence>
<evidence type="ECO:0000256" key="1">
    <source>
        <dbReference type="ARBA" id="ARBA00007452"/>
    </source>
</evidence>
<name>A0ABR4RQD8_9LACO</name>
<evidence type="ECO:0000256" key="7">
    <source>
        <dbReference type="HAMAP-Rule" id="MF_00201"/>
    </source>
</evidence>
<keyword evidence="3 7" id="KW-0227">DNA damage</keyword>
<comment type="function">
    <text evidence="7">Involved in DNA repair and RecF pathway recombination.</text>
</comment>
<dbReference type="InterPro" id="IPR037278">
    <property type="entry name" value="ARFGAP/RecO"/>
</dbReference>
<dbReference type="PANTHER" id="PTHR33991">
    <property type="entry name" value="DNA REPAIR PROTEIN RECO"/>
    <property type="match status" value="1"/>
</dbReference>
<sequence length="273" mass="31770">MILLFFEIFGGKKMVLQQGVEFLGIVVSRKDYKERDMLVKILTDKYGFKTFFVRGVRKRGFKLGAAILPFTHGTYLGSISDEGLSFITTTRDISQYQQITQDIELNAYASYILSLVERALTTEDLVNLSWFLRVKKALELIDEGFDPAIITNIIEIQLLTSFGVRPRLESCVICQNTERLFDYSESYGGLLCQQHWHLDPHRLHLDQRTVYYLRLLSVVDLERLNSIKVKDQTKANLRKTLDEIYEHQVGIYVPAKKFLDQMSSWDQFFKDNK</sequence>
<reference evidence="9 10" key="1">
    <citation type="submission" date="2014-04" db="EMBL/GenBank/DDBJ databases">
        <title>Draft Genome Sequence of Lactobacillus animalis 381-IL-28.</title>
        <authorList>
            <person name="Sturino J.M."/>
            <person name="Rajendran M."/>
            <person name="Altermann E."/>
        </authorList>
    </citation>
    <scope>NUCLEOTIDE SEQUENCE [LARGE SCALE GENOMIC DNA]</scope>
    <source>
        <strain evidence="9 10">381-IL-28</strain>
    </source>
</reference>
<dbReference type="InterPro" id="IPR012340">
    <property type="entry name" value="NA-bd_OB-fold"/>
</dbReference>
<gene>
    <name evidence="7" type="primary">recO</name>
    <name evidence="9" type="ORF">Lani381_0957</name>
</gene>
<dbReference type="Gene3D" id="1.20.1440.120">
    <property type="entry name" value="Recombination protein O, C-terminal domain"/>
    <property type="match status" value="1"/>
</dbReference>
<keyword evidence="4 7" id="KW-0233">DNA recombination</keyword>